<sequence>MIIRPAKTDEIQRLVEIWISGSLRAHDFIDPEYWMSGKKEMAEKYLPMSRSYVIEQNGVIAGFVSMVDDYLAALFVDEAYQKKGYGKLLLDYIKEKHKTIQLRVYKKNTAATGFYHYNGFQVVEEGVDEDTGQQEFVMEWSKRG</sequence>
<keyword evidence="2" id="KW-0012">Acyltransferase</keyword>
<dbReference type="AlphaFoldDB" id="A0A920CNC9"/>
<accession>A0A920CNC9</accession>
<comment type="caution">
    <text evidence="4">The sequence shown here is derived from an EMBL/GenBank/DDBJ whole genome shotgun (WGS) entry which is preliminary data.</text>
</comment>
<evidence type="ECO:0000259" key="3">
    <source>
        <dbReference type="PROSITE" id="PS51186"/>
    </source>
</evidence>
<name>A0A920CNC9_9BACL</name>
<dbReference type="PANTHER" id="PTHR43800:SF1">
    <property type="entry name" value="PEPTIDYL-LYSINE N-ACETYLTRANSFERASE YJAB"/>
    <property type="match status" value="1"/>
</dbReference>
<dbReference type="SUPFAM" id="SSF55729">
    <property type="entry name" value="Acyl-CoA N-acyltransferases (Nat)"/>
    <property type="match status" value="1"/>
</dbReference>
<evidence type="ECO:0000256" key="1">
    <source>
        <dbReference type="ARBA" id="ARBA00022679"/>
    </source>
</evidence>
<dbReference type="Proteomes" id="UP000682811">
    <property type="component" value="Unassembled WGS sequence"/>
</dbReference>
<dbReference type="NCBIfam" id="NF007853">
    <property type="entry name" value="PRK10562.1"/>
    <property type="match status" value="1"/>
</dbReference>
<evidence type="ECO:0000256" key="2">
    <source>
        <dbReference type="ARBA" id="ARBA00023315"/>
    </source>
</evidence>
<dbReference type="RefSeq" id="WP_212976479.1">
    <property type="nucleotide sequence ID" value="NZ_AP025343.1"/>
</dbReference>
<dbReference type="InterPro" id="IPR000182">
    <property type="entry name" value="GNAT_dom"/>
</dbReference>
<dbReference type="Pfam" id="PF13508">
    <property type="entry name" value="Acetyltransf_7"/>
    <property type="match status" value="1"/>
</dbReference>
<dbReference type="CDD" id="cd04301">
    <property type="entry name" value="NAT_SF"/>
    <property type="match status" value="1"/>
</dbReference>
<dbReference type="EMBL" id="BORT01000001">
    <property type="protein sequence ID" value="GIO45250.1"/>
    <property type="molecule type" value="Genomic_DNA"/>
</dbReference>
<evidence type="ECO:0000313" key="5">
    <source>
        <dbReference type="Proteomes" id="UP000682811"/>
    </source>
</evidence>
<evidence type="ECO:0000313" key="4">
    <source>
        <dbReference type="EMBL" id="GIO45250.1"/>
    </source>
</evidence>
<protein>
    <submittedName>
        <fullName evidence="4">Acetyltransferase</fullName>
    </submittedName>
</protein>
<feature type="domain" description="N-acetyltransferase" evidence="3">
    <location>
        <begin position="1"/>
        <end position="143"/>
    </location>
</feature>
<dbReference type="PANTHER" id="PTHR43800">
    <property type="entry name" value="PEPTIDYL-LYSINE N-ACETYLTRANSFERASE YJAB"/>
    <property type="match status" value="1"/>
</dbReference>
<keyword evidence="1" id="KW-0808">Transferase</keyword>
<dbReference type="GO" id="GO:0016747">
    <property type="term" value="F:acyltransferase activity, transferring groups other than amino-acyl groups"/>
    <property type="evidence" value="ECO:0007669"/>
    <property type="project" value="InterPro"/>
</dbReference>
<organism evidence="4 5">
    <name type="scientific">Paenibacillus azoreducens</name>
    <dbReference type="NCBI Taxonomy" id="116718"/>
    <lineage>
        <taxon>Bacteria</taxon>
        <taxon>Bacillati</taxon>
        <taxon>Bacillota</taxon>
        <taxon>Bacilli</taxon>
        <taxon>Bacillales</taxon>
        <taxon>Paenibacillaceae</taxon>
        <taxon>Paenibacillus</taxon>
    </lineage>
</organism>
<dbReference type="Gene3D" id="3.40.630.30">
    <property type="match status" value="1"/>
</dbReference>
<keyword evidence="5" id="KW-1185">Reference proteome</keyword>
<dbReference type="PROSITE" id="PS51186">
    <property type="entry name" value="GNAT"/>
    <property type="match status" value="1"/>
</dbReference>
<gene>
    <name evidence="4" type="ORF">J34TS1_00150</name>
</gene>
<proteinExistence type="predicted"/>
<reference evidence="4 5" key="1">
    <citation type="submission" date="2021-03" db="EMBL/GenBank/DDBJ databases">
        <title>Antimicrobial resistance genes in bacteria isolated from Japanese honey, and their potential for conferring macrolide and lincosamide resistance in the American foulbrood pathogen Paenibacillus larvae.</title>
        <authorList>
            <person name="Okamoto M."/>
            <person name="Kumagai M."/>
            <person name="Kanamori H."/>
            <person name="Takamatsu D."/>
        </authorList>
    </citation>
    <scope>NUCLEOTIDE SEQUENCE [LARGE SCALE GENOMIC DNA]</scope>
    <source>
        <strain evidence="4 5">J34TS1</strain>
    </source>
</reference>
<dbReference type="InterPro" id="IPR016181">
    <property type="entry name" value="Acyl_CoA_acyltransferase"/>
</dbReference>